<sequence length="393" mass="42318">MTTILFKNAKVFTGKNTDFEGIDFAVDTEAGQFINKETANADETIDLKGKYVMPGLINAHTHIILDPFFKIGGLSSVNASQTGAVVNTYIAIDNLNKLLKHGVTYIRDVGSSDNIDLQLSKLEKENKITAPGIIGSGPAIVMTGGHGVELGWESDGVDEIRKHARTNIKNGARNIKVMATGGVSMDGETPNDVQLSVEEMRAAVDEAHHKGYTACAHAQGTEGIKNAIRAGVDSIEHGIYLDDEAIQMMLDNDTYLVPTLMAPWAINQHPEKLPDFMVKKSLAVQEAHIESIGKAAKAGIKIAMGTDSGTAYNDFEKGPSQELEQMVDAGLTPLQALQSASINAAELLKINDYAGSIETGKLADFIIIEENPLEDIKAVQADKIVYKKGKKVE</sequence>
<dbReference type="InterPro" id="IPR011059">
    <property type="entry name" value="Metal-dep_hydrolase_composite"/>
</dbReference>
<keyword evidence="3" id="KW-1185">Reference proteome</keyword>
<organism evidence="2 3">
    <name type="scientific">Oceanobacillus oncorhynchi</name>
    <dbReference type="NCBI Taxonomy" id="545501"/>
    <lineage>
        <taxon>Bacteria</taxon>
        <taxon>Bacillati</taxon>
        <taxon>Bacillota</taxon>
        <taxon>Bacilli</taxon>
        <taxon>Bacillales</taxon>
        <taxon>Bacillaceae</taxon>
        <taxon>Oceanobacillus</taxon>
    </lineage>
</organism>
<dbReference type="Gene3D" id="2.30.40.10">
    <property type="entry name" value="Urease, subunit C, domain 1"/>
    <property type="match status" value="1"/>
</dbReference>
<protein>
    <submittedName>
        <fullName evidence="2">Imidazolonepropionase</fullName>
    </submittedName>
</protein>
<evidence type="ECO:0000313" key="3">
    <source>
        <dbReference type="Proteomes" id="UP000040453"/>
    </source>
</evidence>
<feature type="domain" description="Amidohydrolase-related" evidence="1">
    <location>
        <begin position="51"/>
        <end position="387"/>
    </location>
</feature>
<dbReference type="InterPro" id="IPR032466">
    <property type="entry name" value="Metal_Hydrolase"/>
</dbReference>
<reference evidence="2 3" key="1">
    <citation type="submission" date="2014-11" db="EMBL/GenBank/DDBJ databases">
        <authorList>
            <person name="Urmite Genomes Urmite Genomes"/>
        </authorList>
    </citation>
    <scope>NUCLEOTIDE SEQUENCE [LARGE SCALE GENOMIC DNA]</scope>
    <source>
        <strain evidence="2 3">Oc5</strain>
    </source>
</reference>
<dbReference type="InterPro" id="IPR051781">
    <property type="entry name" value="Metallo-dep_Hydrolase"/>
</dbReference>
<dbReference type="PANTHER" id="PTHR43135:SF3">
    <property type="entry name" value="ALPHA-D-RIBOSE 1-METHYLPHOSPHONATE 5-TRIPHOSPHATE DIPHOSPHATASE"/>
    <property type="match status" value="1"/>
</dbReference>
<dbReference type="Pfam" id="PF01979">
    <property type="entry name" value="Amidohydro_1"/>
    <property type="match status" value="1"/>
</dbReference>
<evidence type="ECO:0000259" key="1">
    <source>
        <dbReference type="Pfam" id="PF01979"/>
    </source>
</evidence>
<dbReference type="RefSeq" id="WP_042533546.1">
    <property type="nucleotide sequence ID" value="NZ_CAXOIH010000024.1"/>
</dbReference>
<dbReference type="OrthoDB" id="9797498at2"/>
<dbReference type="GO" id="GO:0016810">
    <property type="term" value="F:hydrolase activity, acting on carbon-nitrogen (but not peptide) bonds"/>
    <property type="evidence" value="ECO:0007669"/>
    <property type="project" value="InterPro"/>
</dbReference>
<dbReference type="CDD" id="cd01299">
    <property type="entry name" value="Met_dep_hydrolase_A"/>
    <property type="match status" value="1"/>
</dbReference>
<accession>A0A0A1MD29</accession>
<dbReference type="SUPFAM" id="SSF51556">
    <property type="entry name" value="Metallo-dependent hydrolases"/>
    <property type="match status" value="1"/>
</dbReference>
<dbReference type="InterPro" id="IPR006680">
    <property type="entry name" value="Amidohydro-rel"/>
</dbReference>
<gene>
    <name evidence="2" type="primary">hutI_4</name>
    <name evidence="2" type="ORF">BN997_03165</name>
</gene>
<name>A0A0A1MD29_9BACI</name>
<evidence type="ECO:0000313" key="2">
    <source>
        <dbReference type="EMBL" id="CEI83260.1"/>
    </source>
</evidence>
<dbReference type="PANTHER" id="PTHR43135">
    <property type="entry name" value="ALPHA-D-RIBOSE 1-METHYLPHOSPHONATE 5-TRIPHOSPHATE DIPHOSPHATASE"/>
    <property type="match status" value="1"/>
</dbReference>
<dbReference type="EMBL" id="CDGG01000001">
    <property type="protein sequence ID" value="CEI83260.1"/>
    <property type="molecule type" value="Genomic_DNA"/>
</dbReference>
<dbReference type="Gene3D" id="3.20.20.140">
    <property type="entry name" value="Metal-dependent hydrolases"/>
    <property type="match status" value="1"/>
</dbReference>
<proteinExistence type="predicted"/>
<dbReference type="SUPFAM" id="SSF51338">
    <property type="entry name" value="Composite domain of metallo-dependent hydrolases"/>
    <property type="match status" value="1"/>
</dbReference>
<dbReference type="AlphaFoldDB" id="A0A0A1MD29"/>
<dbReference type="STRING" id="545501.BN997_03165"/>
<dbReference type="Proteomes" id="UP000040453">
    <property type="component" value="Unassembled WGS sequence"/>
</dbReference>
<dbReference type="InterPro" id="IPR057744">
    <property type="entry name" value="OTAase-like"/>
</dbReference>